<dbReference type="EMBL" id="JANYMP010000037">
    <property type="protein sequence ID" value="MCS7483798.1"/>
    <property type="molecule type" value="Genomic_DNA"/>
</dbReference>
<dbReference type="Proteomes" id="UP001141259">
    <property type="component" value="Unassembled WGS sequence"/>
</dbReference>
<gene>
    <name evidence="1" type="ORF">NZH93_43760</name>
</gene>
<proteinExistence type="predicted"/>
<dbReference type="RefSeq" id="WP_259629251.1">
    <property type="nucleotide sequence ID" value="NZ_JANYMP010000037.1"/>
</dbReference>
<name>A0A9X2VVV1_9PSEU</name>
<accession>A0A9X2VVV1</accession>
<organism evidence="1 2">
    <name type="scientific">Umezawaea endophytica</name>
    <dbReference type="NCBI Taxonomy" id="1654476"/>
    <lineage>
        <taxon>Bacteria</taxon>
        <taxon>Bacillati</taxon>
        <taxon>Actinomycetota</taxon>
        <taxon>Actinomycetes</taxon>
        <taxon>Pseudonocardiales</taxon>
        <taxon>Pseudonocardiaceae</taxon>
        <taxon>Umezawaea</taxon>
    </lineage>
</organism>
<dbReference type="AlphaFoldDB" id="A0A9X2VVV1"/>
<evidence type="ECO:0000313" key="2">
    <source>
        <dbReference type="Proteomes" id="UP001141259"/>
    </source>
</evidence>
<reference evidence="1" key="1">
    <citation type="submission" date="2022-08" db="EMBL/GenBank/DDBJ databases">
        <authorList>
            <person name="Tistechok S."/>
            <person name="Samborskyy M."/>
            <person name="Roman I."/>
        </authorList>
    </citation>
    <scope>NUCLEOTIDE SEQUENCE</scope>
    <source>
        <strain evidence="1">DSM 103496</strain>
    </source>
</reference>
<protein>
    <submittedName>
        <fullName evidence="1">Uncharacterized protein</fullName>
    </submittedName>
</protein>
<evidence type="ECO:0000313" key="1">
    <source>
        <dbReference type="EMBL" id="MCS7483798.1"/>
    </source>
</evidence>
<sequence>MAALRRDQRFADGDAGRDELVQMFDQAFSGAEGRARRKLDQLLVARAKASERKLDLLEEILTVAADESVAESEVGGLLRRGIGMDRLRAARRDPRDRVQRDHGHLALIDARFTYLREFAPHVVAPLEFAGSPGFGASRSPADLR</sequence>
<keyword evidence="2" id="KW-1185">Reference proteome</keyword>
<comment type="caution">
    <text evidence="1">The sequence shown here is derived from an EMBL/GenBank/DDBJ whole genome shotgun (WGS) entry which is preliminary data.</text>
</comment>